<sequence length="378" mass="42506">MDDILMLDERVCLSHVTVTAANQRVIDYIETTFNTILHEISRPSADGKPVVTLKRIVSIQPHNHDFAQLKWHVKACEVKYHFPGKNKDEAWRFACVGRILGEVYAALRQGVTVTKRDIYYHDPALFKSQGIVDRYVDDIAHTCGVTRRDLNVIASPKGLVAGLSTSSASDQTPIVQAICEGIPINETARIGWILVVEKEATFNALVEREFHQHPTMCRGAIVTAKGYPDVATKKFLRQILDHAPISIPVFGLFDWDPDGIRILKCYLYGSKNLAQEHDCNIPEMRWIGLKAEDLTMCQSADDPSRQMSKRDRTAAISMLSNQEWHDDMGNVLPGLREALAELRRMLVLGRKAEIQSLDEAQGGLGDWLADKLRVQLHT</sequence>
<evidence type="ECO:0000256" key="2">
    <source>
        <dbReference type="ARBA" id="ARBA00001946"/>
    </source>
</evidence>
<dbReference type="Proteomes" id="UP000054266">
    <property type="component" value="Unassembled WGS sequence"/>
</dbReference>
<keyword evidence="7 10" id="KW-0799">Topoisomerase</keyword>
<feature type="domain" description="Topoisomerase 6 subunit A/Spo11 TOPRIM" evidence="12">
    <location>
        <begin position="193"/>
        <end position="359"/>
    </location>
</feature>
<dbReference type="GO" id="GO:0007131">
    <property type="term" value="P:reciprocal meiotic recombination"/>
    <property type="evidence" value="ECO:0007669"/>
    <property type="project" value="TreeGrafter"/>
</dbReference>
<evidence type="ECO:0000256" key="1">
    <source>
        <dbReference type="ARBA" id="ARBA00000185"/>
    </source>
</evidence>
<dbReference type="Gene3D" id="3.40.1360.10">
    <property type="match status" value="1"/>
</dbReference>
<evidence type="ECO:0000259" key="11">
    <source>
        <dbReference type="Pfam" id="PF04406"/>
    </source>
</evidence>
<comment type="catalytic activity">
    <reaction evidence="1 10">
        <text>ATP-dependent breakage, passage and rejoining of double-stranded DNA.</text>
        <dbReference type="EC" id="5.6.2.2"/>
    </reaction>
</comment>
<dbReference type="GO" id="GO:0042138">
    <property type="term" value="P:meiotic DNA double-strand break formation"/>
    <property type="evidence" value="ECO:0007669"/>
    <property type="project" value="TreeGrafter"/>
</dbReference>
<evidence type="ECO:0000256" key="7">
    <source>
        <dbReference type="ARBA" id="ARBA00023029"/>
    </source>
</evidence>
<evidence type="ECO:0000256" key="8">
    <source>
        <dbReference type="ARBA" id="ARBA00023125"/>
    </source>
</evidence>
<dbReference type="PANTHER" id="PTHR10848">
    <property type="entry name" value="MEIOTIC RECOMBINATION PROTEIN SPO11"/>
    <property type="match status" value="1"/>
</dbReference>
<dbReference type="PRINTS" id="PR01550">
    <property type="entry name" value="TOP6AFAMILY"/>
</dbReference>
<dbReference type="Pfam" id="PF04406">
    <property type="entry name" value="TP6A_N"/>
    <property type="match status" value="1"/>
</dbReference>
<dbReference type="CDD" id="cd00223">
    <property type="entry name" value="TOPRIM_TopoIIB_SPO"/>
    <property type="match status" value="1"/>
</dbReference>
<keyword evidence="14" id="KW-1185">Reference proteome</keyword>
<keyword evidence="5" id="KW-0479">Metal-binding</keyword>
<dbReference type="SUPFAM" id="SSF56726">
    <property type="entry name" value="DNA topoisomerase IV, alpha subunit"/>
    <property type="match status" value="1"/>
</dbReference>
<gene>
    <name evidence="13" type="ORF">PV04_04463</name>
</gene>
<dbReference type="GO" id="GO:0003918">
    <property type="term" value="F:DNA topoisomerase type II (double strand cut, ATP-hydrolyzing) activity"/>
    <property type="evidence" value="ECO:0007669"/>
    <property type="project" value="UniProtKB-UniRule"/>
</dbReference>
<dbReference type="InterPro" id="IPR013049">
    <property type="entry name" value="Spo11/TopoVI_A_N"/>
</dbReference>
<dbReference type="HOGENOM" id="CLU_037229_0_0_1"/>
<comment type="similarity">
    <text evidence="3 10">Belongs to the TOP6A family.</text>
</comment>
<dbReference type="PROSITE" id="PS52041">
    <property type="entry name" value="TOPO_IIB"/>
    <property type="match status" value="1"/>
</dbReference>
<evidence type="ECO:0000256" key="9">
    <source>
        <dbReference type="ARBA" id="ARBA00023235"/>
    </source>
</evidence>
<evidence type="ECO:0000259" key="12">
    <source>
        <dbReference type="Pfam" id="PF21180"/>
    </source>
</evidence>
<proteinExistence type="inferred from homology"/>
<organism evidence="13 14">
    <name type="scientific">Phialophora macrospora</name>
    <dbReference type="NCBI Taxonomy" id="1851006"/>
    <lineage>
        <taxon>Eukaryota</taxon>
        <taxon>Fungi</taxon>
        <taxon>Dikarya</taxon>
        <taxon>Ascomycota</taxon>
        <taxon>Pezizomycotina</taxon>
        <taxon>Eurotiomycetes</taxon>
        <taxon>Chaetothyriomycetidae</taxon>
        <taxon>Chaetothyriales</taxon>
        <taxon>Herpotrichiellaceae</taxon>
        <taxon>Phialophora</taxon>
    </lineage>
</organism>
<dbReference type="GO" id="GO:0003677">
    <property type="term" value="F:DNA binding"/>
    <property type="evidence" value="ECO:0007669"/>
    <property type="project" value="UniProtKB-UniRule"/>
</dbReference>
<keyword evidence="8 10" id="KW-0238">DNA-binding</keyword>
<dbReference type="STRING" id="5601.A0A0D2G9F6"/>
<dbReference type="Pfam" id="PF21180">
    <property type="entry name" value="TOP6A-Spo11_Toprim"/>
    <property type="match status" value="1"/>
</dbReference>
<evidence type="ECO:0000256" key="10">
    <source>
        <dbReference type="PROSITE-ProRule" id="PRU01385"/>
    </source>
</evidence>
<accession>A0A0D2G9F6</accession>
<dbReference type="EC" id="5.6.2.2" evidence="4"/>
<dbReference type="AlphaFoldDB" id="A0A0D2G9F6"/>
<evidence type="ECO:0000256" key="5">
    <source>
        <dbReference type="ARBA" id="ARBA00022723"/>
    </source>
</evidence>
<keyword evidence="6" id="KW-0460">Magnesium</keyword>
<feature type="active site" description="O-(5'-phospho-DNA)-tyrosine intermediate" evidence="10">
    <location>
        <position position="120"/>
    </location>
</feature>
<name>A0A0D2G9F6_9EURO</name>
<dbReference type="EMBL" id="KN846958">
    <property type="protein sequence ID" value="KIW68524.1"/>
    <property type="molecule type" value="Genomic_DNA"/>
</dbReference>
<dbReference type="InterPro" id="IPR036078">
    <property type="entry name" value="Spo11/TopoVI_A_sf"/>
</dbReference>
<dbReference type="GO" id="GO:0000706">
    <property type="term" value="P:meiotic DNA double-strand break processing"/>
    <property type="evidence" value="ECO:0007669"/>
    <property type="project" value="TreeGrafter"/>
</dbReference>
<dbReference type="GO" id="GO:0046872">
    <property type="term" value="F:metal ion binding"/>
    <property type="evidence" value="ECO:0007669"/>
    <property type="project" value="UniProtKB-KW"/>
</dbReference>
<protein>
    <recommendedName>
        <fullName evidence="4">DNA topoisomerase (ATP-hydrolyzing)</fullName>
        <ecNumber evidence="4">5.6.2.2</ecNumber>
    </recommendedName>
</protein>
<dbReference type="InterPro" id="IPR036388">
    <property type="entry name" value="WH-like_DNA-bd_sf"/>
</dbReference>
<evidence type="ECO:0000313" key="13">
    <source>
        <dbReference type="EMBL" id="KIW68524.1"/>
    </source>
</evidence>
<dbReference type="PANTHER" id="PTHR10848:SF0">
    <property type="entry name" value="MEIOTIC RECOMBINATION PROTEIN SPO11"/>
    <property type="match status" value="1"/>
</dbReference>
<comment type="cofactor">
    <cofactor evidence="2">
        <name>Mg(2+)</name>
        <dbReference type="ChEBI" id="CHEBI:18420"/>
    </cofactor>
</comment>
<keyword evidence="9 10" id="KW-0413">Isomerase</keyword>
<dbReference type="GO" id="GO:0005524">
    <property type="term" value="F:ATP binding"/>
    <property type="evidence" value="ECO:0007669"/>
    <property type="project" value="InterPro"/>
</dbReference>
<dbReference type="InterPro" id="IPR002815">
    <property type="entry name" value="Spo11/TopoVI_A"/>
</dbReference>
<dbReference type="GO" id="GO:0000228">
    <property type="term" value="C:nuclear chromosome"/>
    <property type="evidence" value="ECO:0007669"/>
    <property type="project" value="TreeGrafter"/>
</dbReference>
<evidence type="ECO:0000256" key="3">
    <source>
        <dbReference type="ARBA" id="ARBA00006559"/>
    </source>
</evidence>
<evidence type="ECO:0000256" key="6">
    <source>
        <dbReference type="ARBA" id="ARBA00022842"/>
    </source>
</evidence>
<reference evidence="13 14" key="1">
    <citation type="submission" date="2015-01" db="EMBL/GenBank/DDBJ databases">
        <title>The Genome Sequence of Capronia semiimmersa CBS27337.</title>
        <authorList>
            <consortium name="The Broad Institute Genomics Platform"/>
            <person name="Cuomo C."/>
            <person name="de Hoog S."/>
            <person name="Gorbushina A."/>
            <person name="Stielow B."/>
            <person name="Teixiera M."/>
            <person name="Abouelleil A."/>
            <person name="Chapman S.B."/>
            <person name="Priest M."/>
            <person name="Young S.K."/>
            <person name="Wortman J."/>
            <person name="Nusbaum C."/>
            <person name="Birren B."/>
        </authorList>
    </citation>
    <scope>NUCLEOTIDE SEQUENCE [LARGE SCALE GENOMIC DNA]</scope>
    <source>
        <strain evidence="13 14">CBS 27337</strain>
    </source>
</reference>
<feature type="domain" description="Spo11/DNA topoisomerase VI subunit A N-terminal" evidence="11">
    <location>
        <begin position="91"/>
        <end position="152"/>
    </location>
</feature>
<evidence type="ECO:0000256" key="4">
    <source>
        <dbReference type="ARBA" id="ARBA00012895"/>
    </source>
</evidence>
<dbReference type="InterPro" id="IPR034136">
    <property type="entry name" value="TOPRIM_Topo6A/Spo11"/>
</dbReference>
<evidence type="ECO:0000313" key="14">
    <source>
        <dbReference type="Proteomes" id="UP000054266"/>
    </source>
</evidence>
<dbReference type="Gene3D" id="1.10.10.10">
    <property type="entry name" value="Winged helix-like DNA-binding domain superfamily/Winged helix DNA-binding domain"/>
    <property type="match status" value="1"/>
</dbReference>